<feature type="repeat" description="WD" evidence="5">
    <location>
        <begin position="213"/>
        <end position="254"/>
    </location>
</feature>
<dbReference type="PANTHER" id="PTHR19854">
    <property type="entry name" value="TRANSDUCIN BETA-LIKE 3"/>
    <property type="match status" value="1"/>
</dbReference>
<dbReference type="InterPro" id="IPR015943">
    <property type="entry name" value="WD40/YVTN_repeat-like_dom_sf"/>
</dbReference>
<evidence type="ECO:0000256" key="4">
    <source>
        <dbReference type="ARBA" id="ARBA00023242"/>
    </source>
</evidence>
<keyword evidence="8" id="KW-1185">Reference proteome</keyword>
<dbReference type="OrthoDB" id="5414888at2759"/>
<dbReference type="AlphaFoldDB" id="A0A9P5TAG1"/>
<dbReference type="GO" id="GO:0000480">
    <property type="term" value="P:endonucleolytic cleavage in 5'-ETS of tricistronic rRNA transcript (SSU-rRNA, 5.8S rRNA, LSU-rRNA)"/>
    <property type="evidence" value="ECO:0007669"/>
    <property type="project" value="TreeGrafter"/>
</dbReference>
<reference evidence="7" key="1">
    <citation type="submission" date="2019-10" db="EMBL/GenBank/DDBJ databases">
        <authorList>
            <consortium name="DOE Joint Genome Institute"/>
            <person name="Kuo A."/>
            <person name="Miyauchi S."/>
            <person name="Kiss E."/>
            <person name="Drula E."/>
            <person name="Kohler A."/>
            <person name="Sanchez-Garcia M."/>
            <person name="Andreopoulos B."/>
            <person name="Barry K.W."/>
            <person name="Bonito G."/>
            <person name="Buee M."/>
            <person name="Carver A."/>
            <person name="Chen C."/>
            <person name="Cichocki N."/>
            <person name="Clum A."/>
            <person name="Culley D."/>
            <person name="Crous P.W."/>
            <person name="Fauchery L."/>
            <person name="Girlanda M."/>
            <person name="Hayes R."/>
            <person name="Keri Z."/>
            <person name="LaButti K."/>
            <person name="Lipzen A."/>
            <person name="Lombard V."/>
            <person name="Magnuson J."/>
            <person name="Maillard F."/>
            <person name="Morin E."/>
            <person name="Murat C."/>
            <person name="Nolan M."/>
            <person name="Ohm R."/>
            <person name="Pangilinan J."/>
            <person name="Pereira M."/>
            <person name="Perotto S."/>
            <person name="Peter M."/>
            <person name="Riley R."/>
            <person name="Sitrit Y."/>
            <person name="Stielow B."/>
            <person name="Szollosi G."/>
            <person name="Zifcakova L."/>
            <person name="Stursova M."/>
            <person name="Spatafora J.W."/>
            <person name="Tedersoo L."/>
            <person name="Vaario L.-M."/>
            <person name="Yamada A."/>
            <person name="Yan M."/>
            <person name="Wang P."/>
            <person name="Xu J."/>
            <person name="Bruns T."/>
            <person name="Baldrian P."/>
            <person name="Vilgalys R."/>
            <person name="Henrissat B."/>
            <person name="Grigoriev I.V."/>
            <person name="Hibbett D."/>
            <person name="Nagy L.G."/>
            <person name="Martin F.M."/>
        </authorList>
    </citation>
    <scope>NUCLEOTIDE SEQUENCE</scope>
    <source>
        <strain evidence="7">Prilba</strain>
    </source>
</reference>
<dbReference type="PANTHER" id="PTHR19854:SF15">
    <property type="entry name" value="TRANSDUCIN BETA-LIKE PROTEIN 3"/>
    <property type="match status" value="1"/>
</dbReference>
<feature type="repeat" description="WD" evidence="5">
    <location>
        <begin position="153"/>
        <end position="202"/>
    </location>
</feature>
<dbReference type="InterPro" id="IPR036322">
    <property type="entry name" value="WD40_repeat_dom_sf"/>
</dbReference>
<comment type="subcellular location">
    <subcellularLocation>
        <location evidence="1">Nucleus</location>
        <location evidence="1">Nucleolus</location>
    </subcellularLocation>
</comment>
<dbReference type="InterPro" id="IPR013934">
    <property type="entry name" value="Utp13_C"/>
</dbReference>
<dbReference type="Pfam" id="PF00400">
    <property type="entry name" value="WD40"/>
    <property type="match status" value="9"/>
</dbReference>
<dbReference type="Proteomes" id="UP000759537">
    <property type="component" value="Unassembled WGS sequence"/>
</dbReference>
<dbReference type="InterPro" id="IPR019775">
    <property type="entry name" value="WD40_repeat_CS"/>
</dbReference>
<accession>A0A9P5TAG1</accession>
<dbReference type="GO" id="GO:0032040">
    <property type="term" value="C:small-subunit processome"/>
    <property type="evidence" value="ECO:0007669"/>
    <property type="project" value="InterPro"/>
</dbReference>
<dbReference type="PROSITE" id="PS50082">
    <property type="entry name" value="WD_REPEATS_2"/>
    <property type="match status" value="9"/>
</dbReference>
<dbReference type="InterPro" id="IPR001680">
    <property type="entry name" value="WD40_rpt"/>
</dbReference>
<evidence type="ECO:0000313" key="8">
    <source>
        <dbReference type="Proteomes" id="UP000759537"/>
    </source>
</evidence>
<dbReference type="EMBL" id="WHVB01000007">
    <property type="protein sequence ID" value="KAF8481329.1"/>
    <property type="molecule type" value="Genomic_DNA"/>
</dbReference>
<dbReference type="PROSITE" id="PS00678">
    <property type="entry name" value="WD_REPEATS_1"/>
    <property type="match status" value="4"/>
</dbReference>
<comment type="caution">
    <text evidence="7">The sequence shown here is derived from an EMBL/GenBank/DDBJ whole genome shotgun (WGS) entry which is preliminary data.</text>
</comment>
<sequence length="883" mass="96705">MNSNNQRPKSKRAFKKARTIAPLYTGGPVSITQNNPWLVTCLGEQALLTDLQSGAEICRFAGDTESITALCTTPSGKHLMIFTASMVLRIYVLPTSNTPIPKPVTPIRVISRAHDAPVYVCKVDPTSTYLASGATDGTVKVWDIVRGFPTHVLRGHGGVVSAIAWSYPHAQDLEARKMRLFTASVDTRIRVWDLSKGAEQARAGKQVKPEAVLEGHVSVPRGLDVSEDGRWLVSGGRDQVVLIWDMNERQLKKSGKGMEKEPWPALANTITALERVEAVGILGEEVDIGESSSRRKHIRFFTAGEKGVVRIWDGKTGHVLRTLGEEPDVNPEEQEEQRQILDAFFVPSTSSIVSVHADQNILFFSLPDGALYRQLIGFNDEIIDVALLTSAQSSEHVALAANSSLIRIYSTESLDARLLAGHRDIVLSLAANSSGRMLASGSKDNSARIWASQNTELGWGCVATCEGHAESVGTVMFEREDVPRYLFTGSQDRTIKVWDLSGVPTEVHATSTPVRCKSVSTTRAHEKDINALDSSPGGSLLVSGSQDKTAKVWAVDRSSGMLKLLGTCKGHKRGVWSVRFARGTRTLATGSGDRTVRLWRLDDYSCLKVFEGHANSVLRVDWLGGEKEVHGQLVSAAADGLVKVWDTRTEECITTLDGHEDKVWALTVSKNSKTIISGAADSVITFWEDCTEEQEAAIESARAELVLKEQDFLNYVALQDYRRAIEVALSLGHPGRLLQLFKGLKGDSGVTGSADVDQVLQELTSADLVRLLRYVRDWNTRASSAAVAQRVLHATVKLRPAEDIAHAFEDTSTGDEGNGLHELVEGLIPYTERHLVRMERLVQESYVIDYVLREMDDGLADDDGEAMDVDPVRHTQLPVGVHA</sequence>
<evidence type="ECO:0000313" key="7">
    <source>
        <dbReference type="EMBL" id="KAF8481329.1"/>
    </source>
</evidence>
<dbReference type="InterPro" id="IPR020472">
    <property type="entry name" value="WD40_PAC1"/>
</dbReference>
<evidence type="ECO:0000256" key="1">
    <source>
        <dbReference type="ARBA" id="ARBA00004604"/>
    </source>
</evidence>
<dbReference type="GO" id="GO:0030686">
    <property type="term" value="C:90S preribosome"/>
    <property type="evidence" value="ECO:0007669"/>
    <property type="project" value="TreeGrafter"/>
</dbReference>
<evidence type="ECO:0000256" key="2">
    <source>
        <dbReference type="ARBA" id="ARBA00022574"/>
    </source>
</evidence>
<dbReference type="Gene3D" id="2.130.10.10">
    <property type="entry name" value="YVTN repeat-like/Quinoprotein amine dehydrogenase"/>
    <property type="match status" value="5"/>
</dbReference>
<feature type="repeat" description="WD" evidence="5">
    <location>
        <begin position="465"/>
        <end position="501"/>
    </location>
</feature>
<gene>
    <name evidence="7" type="ORF">DFH94DRAFT_739526</name>
</gene>
<reference evidence="7" key="2">
    <citation type="journal article" date="2020" name="Nat. Commun.">
        <title>Large-scale genome sequencing of mycorrhizal fungi provides insights into the early evolution of symbiotic traits.</title>
        <authorList>
            <person name="Miyauchi S."/>
            <person name="Kiss E."/>
            <person name="Kuo A."/>
            <person name="Drula E."/>
            <person name="Kohler A."/>
            <person name="Sanchez-Garcia M."/>
            <person name="Morin E."/>
            <person name="Andreopoulos B."/>
            <person name="Barry K.W."/>
            <person name="Bonito G."/>
            <person name="Buee M."/>
            <person name="Carver A."/>
            <person name="Chen C."/>
            <person name="Cichocki N."/>
            <person name="Clum A."/>
            <person name="Culley D."/>
            <person name="Crous P.W."/>
            <person name="Fauchery L."/>
            <person name="Girlanda M."/>
            <person name="Hayes R.D."/>
            <person name="Keri Z."/>
            <person name="LaButti K."/>
            <person name="Lipzen A."/>
            <person name="Lombard V."/>
            <person name="Magnuson J."/>
            <person name="Maillard F."/>
            <person name="Murat C."/>
            <person name="Nolan M."/>
            <person name="Ohm R.A."/>
            <person name="Pangilinan J."/>
            <person name="Pereira M.F."/>
            <person name="Perotto S."/>
            <person name="Peter M."/>
            <person name="Pfister S."/>
            <person name="Riley R."/>
            <person name="Sitrit Y."/>
            <person name="Stielow J.B."/>
            <person name="Szollosi G."/>
            <person name="Zifcakova L."/>
            <person name="Stursova M."/>
            <person name="Spatafora J.W."/>
            <person name="Tedersoo L."/>
            <person name="Vaario L.M."/>
            <person name="Yamada A."/>
            <person name="Yan M."/>
            <person name="Wang P."/>
            <person name="Xu J."/>
            <person name="Bruns T."/>
            <person name="Baldrian P."/>
            <person name="Vilgalys R."/>
            <person name="Dunand C."/>
            <person name="Henrissat B."/>
            <person name="Grigoriev I.V."/>
            <person name="Hibbett D."/>
            <person name="Nagy L.G."/>
            <person name="Martin F.M."/>
        </authorList>
    </citation>
    <scope>NUCLEOTIDE SEQUENCE</scope>
    <source>
        <strain evidence="7">Prilba</strain>
    </source>
</reference>
<feature type="repeat" description="WD" evidence="5">
    <location>
        <begin position="656"/>
        <end position="688"/>
    </location>
</feature>
<evidence type="ECO:0000256" key="5">
    <source>
        <dbReference type="PROSITE-ProRule" id="PRU00221"/>
    </source>
</evidence>
<evidence type="ECO:0000256" key="3">
    <source>
        <dbReference type="ARBA" id="ARBA00022737"/>
    </source>
</evidence>
<dbReference type="CDD" id="cd00200">
    <property type="entry name" value="WD40"/>
    <property type="match status" value="2"/>
</dbReference>
<feature type="repeat" description="WD" evidence="5">
    <location>
        <begin position="568"/>
        <end position="609"/>
    </location>
</feature>
<dbReference type="GO" id="GO:0034511">
    <property type="term" value="F:U3 snoRNA binding"/>
    <property type="evidence" value="ECO:0007669"/>
    <property type="project" value="TreeGrafter"/>
</dbReference>
<dbReference type="Pfam" id="PF08625">
    <property type="entry name" value="Utp13"/>
    <property type="match status" value="1"/>
</dbReference>
<dbReference type="GO" id="GO:0000472">
    <property type="term" value="P:endonucleolytic cleavage to generate mature 5'-end of SSU-rRNA from (SSU-rRNA, 5.8S rRNA, LSU-rRNA)"/>
    <property type="evidence" value="ECO:0007669"/>
    <property type="project" value="TreeGrafter"/>
</dbReference>
<keyword evidence="2 5" id="KW-0853">WD repeat</keyword>
<dbReference type="SUPFAM" id="SSF50978">
    <property type="entry name" value="WD40 repeat-like"/>
    <property type="match status" value="1"/>
</dbReference>
<feature type="repeat" description="WD" evidence="5">
    <location>
        <begin position="610"/>
        <end position="655"/>
    </location>
</feature>
<proteinExistence type="predicted"/>
<feature type="domain" description="U3 small nucleolar RNA-associated protein 13 C-terminal" evidence="6">
    <location>
        <begin position="709"/>
        <end position="855"/>
    </location>
</feature>
<feature type="repeat" description="WD" evidence="5">
    <location>
        <begin position="111"/>
        <end position="144"/>
    </location>
</feature>
<feature type="repeat" description="WD" evidence="5">
    <location>
        <begin position="522"/>
        <end position="563"/>
    </location>
</feature>
<protein>
    <submittedName>
        <fullName evidence="7">U3 small nucleolar RNA-associated protein</fullName>
    </submittedName>
</protein>
<dbReference type="SUPFAM" id="SSF50998">
    <property type="entry name" value="Quinoprotein alcohol dehydrogenase-like"/>
    <property type="match status" value="1"/>
</dbReference>
<organism evidence="7 8">
    <name type="scientific">Russula ochroleuca</name>
    <dbReference type="NCBI Taxonomy" id="152965"/>
    <lineage>
        <taxon>Eukaryota</taxon>
        <taxon>Fungi</taxon>
        <taxon>Dikarya</taxon>
        <taxon>Basidiomycota</taxon>
        <taxon>Agaricomycotina</taxon>
        <taxon>Agaricomycetes</taxon>
        <taxon>Russulales</taxon>
        <taxon>Russulaceae</taxon>
        <taxon>Russula</taxon>
    </lineage>
</organism>
<keyword evidence="3" id="KW-0677">Repeat</keyword>
<evidence type="ECO:0000259" key="6">
    <source>
        <dbReference type="Pfam" id="PF08625"/>
    </source>
</evidence>
<dbReference type="SMART" id="SM00320">
    <property type="entry name" value="WD40"/>
    <property type="match status" value="12"/>
</dbReference>
<name>A0A9P5TAG1_9AGAM</name>
<dbReference type="PROSITE" id="PS50294">
    <property type="entry name" value="WD_REPEATS_REGION"/>
    <property type="match status" value="7"/>
</dbReference>
<dbReference type="InterPro" id="IPR011047">
    <property type="entry name" value="Quinoprotein_ADH-like_sf"/>
</dbReference>
<keyword evidence="4" id="KW-0539">Nucleus</keyword>
<dbReference type="PRINTS" id="PR00320">
    <property type="entry name" value="GPROTEINBRPT"/>
</dbReference>
<feature type="repeat" description="WD" evidence="5">
    <location>
        <begin position="419"/>
        <end position="450"/>
    </location>
</feature>